<evidence type="ECO:0000313" key="2">
    <source>
        <dbReference type="EMBL" id="WCR10774.1"/>
    </source>
</evidence>
<evidence type="ECO:0000313" key="3">
    <source>
        <dbReference type="Proteomes" id="UP001218412"/>
    </source>
</evidence>
<protein>
    <submittedName>
        <fullName evidence="2">Uncharacterized protein</fullName>
    </submittedName>
</protein>
<gene>
    <name evidence="2" type="ORF">JHW45_17365</name>
</gene>
<dbReference type="Proteomes" id="UP001218412">
    <property type="component" value="Chromosome"/>
</dbReference>
<name>A0ABY7SVB0_9RHOB</name>
<reference evidence="2 3" key="1">
    <citation type="submission" date="2021-01" db="EMBL/GenBank/DDBJ databases">
        <title>Biogeographic distribution of Paracoccus.</title>
        <authorList>
            <person name="Hollensteiner J."/>
            <person name="Leineberger J."/>
            <person name="Brinkhoff T."/>
            <person name="Daniel R."/>
        </authorList>
    </citation>
    <scope>NUCLEOTIDE SEQUENCE [LARGE SCALE GENOMIC DNA]</scope>
    <source>
        <strain evidence="2 3">LMG25392</strain>
    </source>
</reference>
<accession>A0ABY7SVB0</accession>
<organism evidence="2 3">
    <name type="scientific">Paracoccus stylophorae</name>
    <dbReference type="NCBI Taxonomy" id="659350"/>
    <lineage>
        <taxon>Bacteria</taxon>
        <taxon>Pseudomonadati</taxon>
        <taxon>Pseudomonadota</taxon>
        <taxon>Alphaproteobacteria</taxon>
        <taxon>Rhodobacterales</taxon>
        <taxon>Paracoccaceae</taxon>
        <taxon>Paracoccus</taxon>
    </lineage>
</organism>
<keyword evidence="3" id="KW-1185">Reference proteome</keyword>
<keyword evidence="1" id="KW-0732">Signal</keyword>
<dbReference type="RefSeq" id="WP_272858854.1">
    <property type="nucleotide sequence ID" value="NZ_CP067134.1"/>
</dbReference>
<feature type="chain" id="PRO_5046565905" evidence="1">
    <location>
        <begin position="28"/>
        <end position="142"/>
    </location>
</feature>
<sequence>MTRTAHRIARLSMAGSVALLTAMPALAASRADQPVQGWSAMSGIAVPDLLDRAQDMPTSDMAVGDQPYCADDPEIHQTLHHDFAEKPVDASHEGTQLWGSDRLGTWTLVAPREDRTSCIIASGIGYDPEKDVEVYYRTAGLK</sequence>
<feature type="signal peptide" evidence="1">
    <location>
        <begin position="1"/>
        <end position="27"/>
    </location>
</feature>
<dbReference type="EMBL" id="CP067134">
    <property type="protein sequence ID" value="WCR10774.1"/>
    <property type="molecule type" value="Genomic_DNA"/>
</dbReference>
<proteinExistence type="predicted"/>
<evidence type="ECO:0000256" key="1">
    <source>
        <dbReference type="SAM" id="SignalP"/>
    </source>
</evidence>